<dbReference type="PANTHER" id="PTHR42776">
    <property type="entry name" value="SERINE PEPTIDASE S9 FAMILY MEMBER"/>
    <property type="match status" value="1"/>
</dbReference>
<dbReference type="GO" id="GO:0004252">
    <property type="term" value="F:serine-type endopeptidase activity"/>
    <property type="evidence" value="ECO:0007669"/>
    <property type="project" value="TreeGrafter"/>
</dbReference>
<dbReference type="Pfam" id="PF00326">
    <property type="entry name" value="Peptidase_S9"/>
    <property type="match status" value="1"/>
</dbReference>
<organism evidence="3">
    <name type="scientific">gut metagenome</name>
    <dbReference type="NCBI Taxonomy" id="749906"/>
    <lineage>
        <taxon>unclassified sequences</taxon>
        <taxon>metagenomes</taxon>
        <taxon>organismal metagenomes</taxon>
    </lineage>
</organism>
<name>J9GN69_9ZZZZ</name>
<sequence length="316" mass="36543">MKVLEKKIDDVLWYEKVGDLAYIDKVYLCGPARWKESNPTAMSARNELKFWTYVFIPKSVQENKKYPLIVLPHSGVHADFSTYYAHIVRELVAQEYIVVSAEYRGSTGYGEAVYDNIDYGGLENEDVLVSRDYMVENYDIVDGSRVGIMGWSHGGMITLMNLMNYPGKYACGFAGVPVSDIITRLGYHEQDYREIFSDTNHIGQTVYENIGEYKRRSPVWNAEKLQDPLLIYTNTSDDDVNVVEVEHLIHALKAHDKKFDYKIFQRAPGAHSFDRVDTRLASEIRFSIYQFLQKHLKPSKPFRSVKEVRKAAYRFN</sequence>
<keyword evidence="1 3" id="KW-0378">Hydrolase</keyword>
<dbReference type="Gene3D" id="3.40.50.1820">
    <property type="entry name" value="alpha/beta hydrolase"/>
    <property type="match status" value="1"/>
</dbReference>
<gene>
    <name evidence="3" type="ORF">EVA_02377</name>
</gene>
<evidence type="ECO:0000313" key="3">
    <source>
        <dbReference type="EMBL" id="EJX09522.1"/>
    </source>
</evidence>
<evidence type="ECO:0000259" key="2">
    <source>
        <dbReference type="Pfam" id="PF00326"/>
    </source>
</evidence>
<dbReference type="InterPro" id="IPR001375">
    <property type="entry name" value="Peptidase_S9_cat"/>
</dbReference>
<protein>
    <submittedName>
        <fullName evidence="3">Peptidase S9 prolyl oligopeptidase</fullName>
        <ecNumber evidence="3">3.4.-.-</ecNumber>
    </submittedName>
</protein>
<accession>J9GN69</accession>
<dbReference type="EMBL" id="AMCI01000374">
    <property type="protein sequence ID" value="EJX09522.1"/>
    <property type="molecule type" value="Genomic_DNA"/>
</dbReference>
<dbReference type="SUPFAM" id="SSF53474">
    <property type="entry name" value="alpha/beta-Hydrolases"/>
    <property type="match status" value="1"/>
</dbReference>
<proteinExistence type="predicted"/>
<feature type="domain" description="Peptidase S9 prolyl oligopeptidase catalytic" evidence="2">
    <location>
        <begin position="91"/>
        <end position="297"/>
    </location>
</feature>
<dbReference type="AlphaFoldDB" id="J9GN69"/>
<dbReference type="EC" id="3.4.-.-" evidence="3"/>
<dbReference type="GO" id="GO:0006508">
    <property type="term" value="P:proteolysis"/>
    <property type="evidence" value="ECO:0007669"/>
    <property type="project" value="InterPro"/>
</dbReference>
<evidence type="ECO:0000256" key="1">
    <source>
        <dbReference type="ARBA" id="ARBA00022801"/>
    </source>
</evidence>
<comment type="caution">
    <text evidence="3">The sequence shown here is derived from an EMBL/GenBank/DDBJ whole genome shotgun (WGS) entry which is preliminary data.</text>
</comment>
<reference evidence="3" key="1">
    <citation type="journal article" date="2012" name="PLoS ONE">
        <title>Gene sets for utilization of primary and secondary nutrition supplies in the distal gut of endangered iberian lynx.</title>
        <authorList>
            <person name="Alcaide M."/>
            <person name="Messina E."/>
            <person name="Richter M."/>
            <person name="Bargiela R."/>
            <person name="Peplies J."/>
            <person name="Huws S.A."/>
            <person name="Newbold C.J."/>
            <person name="Golyshin P.N."/>
            <person name="Simon M.A."/>
            <person name="Lopez G."/>
            <person name="Yakimov M.M."/>
            <person name="Ferrer M."/>
        </authorList>
    </citation>
    <scope>NUCLEOTIDE SEQUENCE</scope>
</reference>
<dbReference type="PANTHER" id="PTHR42776:SF27">
    <property type="entry name" value="DIPEPTIDYL PEPTIDASE FAMILY MEMBER 6"/>
    <property type="match status" value="1"/>
</dbReference>
<dbReference type="InterPro" id="IPR029058">
    <property type="entry name" value="AB_hydrolase_fold"/>
</dbReference>